<keyword evidence="3" id="KW-1185">Reference proteome</keyword>
<name>A0A2V4XX20_9FLAO</name>
<dbReference type="GO" id="GO:0033194">
    <property type="term" value="P:response to hydroperoxide"/>
    <property type="evidence" value="ECO:0007669"/>
    <property type="project" value="TreeGrafter"/>
</dbReference>
<organism evidence="2 3">
    <name type="scientific">Winogradskyella epiphytica</name>
    <dbReference type="NCBI Taxonomy" id="262005"/>
    <lineage>
        <taxon>Bacteria</taxon>
        <taxon>Pseudomonadati</taxon>
        <taxon>Bacteroidota</taxon>
        <taxon>Flavobacteriia</taxon>
        <taxon>Flavobacteriales</taxon>
        <taxon>Flavobacteriaceae</taxon>
        <taxon>Winogradskyella</taxon>
    </lineage>
</organism>
<dbReference type="Pfam" id="PF03883">
    <property type="entry name" value="H2O2_YaaD"/>
    <property type="match status" value="1"/>
</dbReference>
<dbReference type="InterPro" id="IPR005583">
    <property type="entry name" value="YaaA"/>
</dbReference>
<dbReference type="HAMAP" id="MF_00652">
    <property type="entry name" value="UPF0246"/>
    <property type="match status" value="1"/>
</dbReference>
<dbReference type="PANTHER" id="PTHR30283">
    <property type="entry name" value="PEROXIDE STRESS RESPONSE PROTEIN YAAA"/>
    <property type="match status" value="1"/>
</dbReference>
<accession>A0A2V4XX20</accession>
<dbReference type="Proteomes" id="UP000248054">
    <property type="component" value="Unassembled WGS sequence"/>
</dbReference>
<comment type="similarity">
    <text evidence="1">Belongs to the UPF0246 family.</text>
</comment>
<evidence type="ECO:0000313" key="2">
    <source>
        <dbReference type="EMBL" id="PYE80174.1"/>
    </source>
</evidence>
<dbReference type="AlphaFoldDB" id="A0A2V4XX20"/>
<evidence type="ECO:0000256" key="1">
    <source>
        <dbReference type="HAMAP-Rule" id="MF_00652"/>
    </source>
</evidence>
<dbReference type="GO" id="GO:0005829">
    <property type="term" value="C:cytosol"/>
    <property type="evidence" value="ECO:0007669"/>
    <property type="project" value="TreeGrafter"/>
</dbReference>
<dbReference type="NCBIfam" id="NF002542">
    <property type="entry name" value="PRK02101.1-3"/>
    <property type="match status" value="1"/>
</dbReference>
<protein>
    <recommendedName>
        <fullName evidence="1">UPF0246 protein DFQ11_107146</fullName>
    </recommendedName>
</protein>
<evidence type="ECO:0000313" key="3">
    <source>
        <dbReference type="Proteomes" id="UP000248054"/>
    </source>
</evidence>
<dbReference type="EMBL" id="QJTD01000007">
    <property type="protein sequence ID" value="PYE80174.1"/>
    <property type="molecule type" value="Genomic_DNA"/>
</dbReference>
<dbReference type="PANTHER" id="PTHR30283:SF4">
    <property type="entry name" value="PEROXIDE STRESS RESISTANCE PROTEIN YAAA"/>
    <property type="match status" value="1"/>
</dbReference>
<comment type="caution">
    <text evidence="2">The sequence shown here is derived from an EMBL/GenBank/DDBJ whole genome shotgun (WGS) entry which is preliminary data.</text>
</comment>
<proteinExistence type="inferred from homology"/>
<reference evidence="2 3" key="1">
    <citation type="submission" date="2018-06" db="EMBL/GenBank/DDBJ databases">
        <title>Genomic Encyclopedia of Type Strains, Phase III (KMG-III): the genomes of soil and plant-associated and newly described type strains.</title>
        <authorList>
            <person name="Whitman W."/>
        </authorList>
    </citation>
    <scope>NUCLEOTIDE SEQUENCE [LARGE SCALE GENOMIC DNA]</scope>
    <source>
        <strain evidence="2 3">CECT 7945</strain>
    </source>
</reference>
<sequence>MSYPLLWTINMKLVLSPAKSLDYETKLPTTRTSEGLFFKEAEQLNKILKKKSAKDLSKLMKISDNLGQLNYERNQEWELPFTNENARQAIYAFSGDVYRGLDAYTIDIKKIDKVQDTVRILSGLYGVLKPLDLIQPYRLEMGTKMPVGKNKNLYEFWNKKVTQALNDELEDDELFLNLASNEYFKAIDTKALKVPVVNVVFKEFKNGNYKIIAFFAKVARGLMARYIIDTDAKTIDDVKGFNYENYGFSEELSSENELVFTR</sequence>
<gene>
    <name evidence="2" type="ORF">DFQ11_107146</name>
</gene>